<evidence type="ECO:0000313" key="2">
    <source>
        <dbReference type="Proteomes" id="UP000318733"/>
    </source>
</evidence>
<sequence length="129" mass="14345">MSNIVSNTNANIKVTAKSGDLEVIGDGTVVVSTERPLSLSIDDFEVKFNFENDLTDKARRYSADVAQSVLSIKMINFKNPLGEGIMDPWKIGVAYNRACYLSFWVWTPDENAESRIMNYAIYLGEPANG</sequence>
<gene>
    <name evidence="1" type="ORF">FO440_15355</name>
</gene>
<dbReference type="Proteomes" id="UP000318733">
    <property type="component" value="Unassembled WGS sequence"/>
</dbReference>
<dbReference type="OrthoDB" id="9153478at2"/>
<dbReference type="InterPro" id="IPR049197">
    <property type="entry name" value="DUF6864"/>
</dbReference>
<keyword evidence="2" id="KW-1185">Reference proteome</keyword>
<dbReference type="AlphaFoldDB" id="A0A556MGW7"/>
<dbReference type="RefSeq" id="WP_144249178.1">
    <property type="nucleotide sequence ID" value="NZ_VLPK01000003.1"/>
</dbReference>
<evidence type="ECO:0000313" key="1">
    <source>
        <dbReference type="EMBL" id="TSJ39140.1"/>
    </source>
</evidence>
<organism evidence="1 2">
    <name type="scientific">Mucilaginibacter corticis</name>
    <dbReference type="NCBI Taxonomy" id="2597670"/>
    <lineage>
        <taxon>Bacteria</taxon>
        <taxon>Pseudomonadati</taxon>
        <taxon>Bacteroidota</taxon>
        <taxon>Sphingobacteriia</taxon>
        <taxon>Sphingobacteriales</taxon>
        <taxon>Sphingobacteriaceae</taxon>
        <taxon>Mucilaginibacter</taxon>
    </lineage>
</organism>
<name>A0A556MGW7_9SPHI</name>
<accession>A0A556MGW7</accession>
<reference evidence="1 2" key="1">
    <citation type="submission" date="2019-07" db="EMBL/GenBank/DDBJ databases">
        <authorList>
            <person name="Huq M.A."/>
        </authorList>
    </citation>
    <scope>NUCLEOTIDE SEQUENCE [LARGE SCALE GENOMIC DNA]</scope>
    <source>
        <strain evidence="1 2">MAH-19</strain>
    </source>
</reference>
<proteinExistence type="predicted"/>
<dbReference type="Pfam" id="PF21732">
    <property type="entry name" value="DUF6864"/>
    <property type="match status" value="1"/>
</dbReference>
<comment type="caution">
    <text evidence="1">The sequence shown here is derived from an EMBL/GenBank/DDBJ whole genome shotgun (WGS) entry which is preliminary data.</text>
</comment>
<protein>
    <submittedName>
        <fullName evidence="1">Uncharacterized protein</fullName>
    </submittedName>
</protein>
<dbReference type="EMBL" id="VLPK01000003">
    <property type="protein sequence ID" value="TSJ39140.1"/>
    <property type="molecule type" value="Genomic_DNA"/>
</dbReference>